<dbReference type="SUPFAM" id="SSF53448">
    <property type="entry name" value="Nucleotide-diphospho-sugar transferases"/>
    <property type="match status" value="1"/>
</dbReference>
<dbReference type="Proteomes" id="UP000403266">
    <property type="component" value="Unassembled WGS sequence"/>
</dbReference>
<keyword evidence="3 5" id="KW-0808">Transferase</keyword>
<sequence length="621" mass="68367">MKLGLAEPSPQSTALPVEIGFLAHHGHPPETLRQAAILARSVGVPADEFLLKHNLVGEDDFYRALATELQLPFLAAPRLSRSAHYPNSVLAGIAPLGNRKSGFVMAPRGEALARFLRTRPRGGPLAITSPSRMREAVFRARGPWIAHRAASDLAERTPDLATDLSYAQIAVLSIGVALISFGICHAPEATVTIMGAALGPLFLGMIVLRLAASILNNPIEPKTQLPRAEDTGLPVYTIIAALYREKRVAARLIHALSRLDYPAAKLDIKLVLETDDRETLETLQAIELPGNTEIIVAPKGEPRTKPRALNVALPLARGRFTVIYDAEDVPDPGQLRLAVARFAGLPRNVACLQARLTIDNTDDSWLTRLFTIEYAALFDVFNPGLAEIGSPILLGGTSVLKAIHGWDAWNVTEDADLGIRLARLGYEVRDLPSSTLEEAPSTLGVWMRQRTRWMKGYVQTATSHSRKPGALLRQLGIWRFYGALVLTWGIVLSAVVYPLFSALFLTWWLSGTARLFASRWELMGHAYSLTLFFSGAIAIVVPACFALHRRRLWRLLPWVPLLPFYYGLVSLAAWRGLWELATATFRWNKTSHGHARTSRSGLVQKHQARVVDTRSLKTAPP</sequence>
<comment type="similarity">
    <text evidence="1">Belongs to the glycosyltransferase 2 family.</text>
</comment>
<evidence type="ECO:0000313" key="5">
    <source>
        <dbReference type="EMBL" id="MPR25297.1"/>
    </source>
</evidence>
<dbReference type="PANTHER" id="PTHR43630">
    <property type="entry name" value="POLY-BETA-1,6-N-ACETYL-D-GLUCOSAMINE SYNTHASE"/>
    <property type="match status" value="1"/>
</dbReference>
<accession>A0A5N7MES1</accession>
<keyword evidence="6" id="KW-1185">Reference proteome</keyword>
<comment type="caution">
    <text evidence="5">The sequence shown here is derived from an EMBL/GenBank/DDBJ whole genome shotgun (WGS) entry which is preliminary data.</text>
</comment>
<reference evidence="5 6" key="1">
    <citation type="journal article" date="2019" name="Syst. Appl. Microbiol.">
        <title>Microvirga tunisiensis sp. nov., a root nodule symbiotic bacterium isolated from Lupinus micranthus and L. luteus grown in Northern Tunisia.</title>
        <authorList>
            <person name="Msaddak A."/>
            <person name="Rejili M."/>
            <person name="Duran D."/>
            <person name="Mars M."/>
            <person name="Palacios J.M."/>
            <person name="Ruiz-Argueso T."/>
            <person name="Rey L."/>
            <person name="Imperial J."/>
        </authorList>
    </citation>
    <scope>NUCLEOTIDE SEQUENCE [LARGE SCALE GENOMIC DNA]</scope>
    <source>
        <strain evidence="5 6">Lmie10</strain>
    </source>
</reference>
<dbReference type="InterPro" id="IPR029044">
    <property type="entry name" value="Nucleotide-diphossugar_trans"/>
</dbReference>
<evidence type="ECO:0000256" key="3">
    <source>
        <dbReference type="ARBA" id="ARBA00022679"/>
    </source>
</evidence>
<dbReference type="GO" id="GO:0016757">
    <property type="term" value="F:glycosyltransferase activity"/>
    <property type="evidence" value="ECO:0007669"/>
    <property type="project" value="UniProtKB-KW"/>
</dbReference>
<keyword evidence="2" id="KW-0328">Glycosyltransferase</keyword>
<dbReference type="PANTHER" id="PTHR43630:SF1">
    <property type="entry name" value="POLY-BETA-1,6-N-ACETYL-D-GLUCOSAMINE SYNTHASE"/>
    <property type="match status" value="1"/>
</dbReference>
<dbReference type="Gene3D" id="3.90.550.10">
    <property type="entry name" value="Spore Coat Polysaccharide Biosynthesis Protein SpsA, Chain A"/>
    <property type="match status" value="1"/>
</dbReference>
<dbReference type="RefSeq" id="WP_152710847.1">
    <property type="nucleotide sequence ID" value="NZ_VOSJ01000018.1"/>
</dbReference>
<dbReference type="EMBL" id="VOSK01000020">
    <property type="protein sequence ID" value="MPR25297.1"/>
    <property type="molecule type" value="Genomic_DNA"/>
</dbReference>
<keyword evidence="4" id="KW-0472">Membrane</keyword>
<evidence type="ECO:0000256" key="1">
    <source>
        <dbReference type="ARBA" id="ARBA00006739"/>
    </source>
</evidence>
<dbReference type="Pfam" id="PF13641">
    <property type="entry name" value="Glyco_tranf_2_3"/>
    <property type="match status" value="1"/>
</dbReference>
<name>A0A5N7MES1_9HYPH</name>
<evidence type="ECO:0000256" key="4">
    <source>
        <dbReference type="SAM" id="Phobius"/>
    </source>
</evidence>
<feature type="transmembrane region" description="Helical" evidence="4">
    <location>
        <begin position="529"/>
        <end position="548"/>
    </location>
</feature>
<proteinExistence type="inferred from homology"/>
<keyword evidence="4" id="KW-0812">Transmembrane</keyword>
<gene>
    <name evidence="5" type="ORF">FS320_08630</name>
</gene>
<dbReference type="AlphaFoldDB" id="A0A5N7MES1"/>
<dbReference type="OrthoDB" id="7431422at2"/>
<evidence type="ECO:0000313" key="6">
    <source>
        <dbReference type="Proteomes" id="UP000403266"/>
    </source>
</evidence>
<feature type="transmembrane region" description="Helical" evidence="4">
    <location>
        <begin position="189"/>
        <end position="212"/>
    </location>
</feature>
<keyword evidence="4" id="KW-1133">Transmembrane helix</keyword>
<protein>
    <submittedName>
        <fullName evidence="5">Glycosyltransferase</fullName>
    </submittedName>
</protein>
<evidence type="ECO:0000256" key="2">
    <source>
        <dbReference type="ARBA" id="ARBA00022676"/>
    </source>
</evidence>
<organism evidence="5 6">
    <name type="scientific">Microvirga tunisiensis</name>
    <dbReference type="NCBI Taxonomy" id="2108360"/>
    <lineage>
        <taxon>Bacteria</taxon>
        <taxon>Pseudomonadati</taxon>
        <taxon>Pseudomonadota</taxon>
        <taxon>Alphaproteobacteria</taxon>
        <taxon>Hyphomicrobiales</taxon>
        <taxon>Methylobacteriaceae</taxon>
        <taxon>Microvirga</taxon>
    </lineage>
</organism>
<feature type="transmembrane region" description="Helical" evidence="4">
    <location>
        <begin position="480"/>
        <end position="509"/>
    </location>
</feature>
<feature type="transmembrane region" description="Helical" evidence="4">
    <location>
        <begin position="555"/>
        <end position="577"/>
    </location>
</feature>
<feature type="transmembrane region" description="Helical" evidence="4">
    <location>
        <begin position="164"/>
        <end position="183"/>
    </location>
</feature>